<dbReference type="InParanoid" id="K9GC35"/>
<dbReference type="EMBL" id="AKCT01000017">
    <property type="protein sequence ID" value="EKV19500.1"/>
    <property type="molecule type" value="Genomic_DNA"/>
</dbReference>
<protein>
    <submittedName>
        <fullName evidence="2">Uncharacterized protein</fullName>
    </submittedName>
</protein>
<comment type="caution">
    <text evidence="2">The sequence shown here is derived from an EMBL/GenBank/DDBJ whole genome shotgun (WGS) entry which is preliminary data.</text>
</comment>
<dbReference type="HOGENOM" id="CLU_2606750_0_0_1"/>
<proteinExistence type="predicted"/>
<evidence type="ECO:0000313" key="3">
    <source>
        <dbReference type="Proteomes" id="UP000009882"/>
    </source>
</evidence>
<keyword evidence="3" id="KW-1185">Reference proteome</keyword>
<dbReference type="Proteomes" id="UP000009882">
    <property type="component" value="Unassembled WGS sequence"/>
</dbReference>
<dbReference type="OMA" id="FPPIWIG"/>
<sequence length="79" mass="9235">MSHMQSHPSSGNEHLAHEDLDQCRTFTHSDVIHYLYFEDNDGFFPPIWIGKDSQQRPSTENSSNFEDRDTNTSAYKERT</sequence>
<dbReference type="OrthoDB" id="4475146at2759"/>
<dbReference type="AlphaFoldDB" id="K9GC35"/>
<evidence type="ECO:0000313" key="2">
    <source>
        <dbReference type="EMBL" id="EKV19500.1"/>
    </source>
</evidence>
<accession>K9GC35</accession>
<evidence type="ECO:0000256" key="1">
    <source>
        <dbReference type="SAM" id="MobiDB-lite"/>
    </source>
</evidence>
<feature type="compositionally biased region" description="Polar residues" evidence="1">
    <location>
        <begin position="55"/>
        <end position="64"/>
    </location>
</feature>
<feature type="compositionally biased region" description="Basic and acidic residues" evidence="1">
    <location>
        <begin position="65"/>
        <end position="79"/>
    </location>
</feature>
<reference evidence="3" key="1">
    <citation type="journal article" date="2012" name="BMC Genomics">
        <title>Genome sequence of the necrotrophic fungus Penicillium digitatum, the main postharvest pathogen of citrus.</title>
        <authorList>
            <person name="Marcet-Houben M."/>
            <person name="Ballester A.-R."/>
            <person name="de la Fuente B."/>
            <person name="Harries E."/>
            <person name="Marcos J.F."/>
            <person name="Gonzalez-Candelas L."/>
            <person name="Gabaldon T."/>
        </authorList>
    </citation>
    <scope>NUCLEOTIDE SEQUENCE [LARGE SCALE GENOMIC DNA]</scope>
    <source>
        <strain evidence="3">PHI26 / CECT 20796</strain>
    </source>
</reference>
<gene>
    <name evidence="2" type="ORF">PDIG_02970</name>
</gene>
<name>K9GC35_PEND2</name>
<feature type="region of interest" description="Disordered" evidence="1">
    <location>
        <begin position="47"/>
        <end position="79"/>
    </location>
</feature>
<organism evidence="2 3">
    <name type="scientific">Penicillium digitatum (strain PHI26 / CECT 20796)</name>
    <name type="common">Green mold</name>
    <dbReference type="NCBI Taxonomy" id="1170229"/>
    <lineage>
        <taxon>Eukaryota</taxon>
        <taxon>Fungi</taxon>
        <taxon>Dikarya</taxon>
        <taxon>Ascomycota</taxon>
        <taxon>Pezizomycotina</taxon>
        <taxon>Eurotiomycetes</taxon>
        <taxon>Eurotiomycetidae</taxon>
        <taxon>Eurotiales</taxon>
        <taxon>Aspergillaceae</taxon>
        <taxon>Penicillium</taxon>
    </lineage>
</organism>